<organism evidence="4 5">
    <name type="scientific">Desmophyllum pertusum</name>
    <dbReference type="NCBI Taxonomy" id="174260"/>
    <lineage>
        <taxon>Eukaryota</taxon>
        <taxon>Metazoa</taxon>
        <taxon>Cnidaria</taxon>
        <taxon>Anthozoa</taxon>
        <taxon>Hexacorallia</taxon>
        <taxon>Scleractinia</taxon>
        <taxon>Caryophylliina</taxon>
        <taxon>Caryophylliidae</taxon>
        <taxon>Desmophyllum</taxon>
    </lineage>
</organism>
<keyword evidence="5" id="KW-1185">Reference proteome</keyword>
<feature type="compositionally biased region" description="Polar residues" evidence="2">
    <location>
        <begin position="258"/>
        <end position="281"/>
    </location>
</feature>
<keyword evidence="1" id="KW-0677">Repeat</keyword>
<evidence type="ECO:0000313" key="5">
    <source>
        <dbReference type="Proteomes" id="UP001163046"/>
    </source>
</evidence>
<dbReference type="GO" id="GO:0005643">
    <property type="term" value="C:nuclear pore"/>
    <property type="evidence" value="ECO:0007669"/>
    <property type="project" value="InterPro"/>
</dbReference>
<reference evidence="4" key="1">
    <citation type="submission" date="2023-01" db="EMBL/GenBank/DDBJ databases">
        <title>Genome assembly of the deep-sea coral Lophelia pertusa.</title>
        <authorList>
            <person name="Herrera S."/>
            <person name="Cordes E."/>
        </authorList>
    </citation>
    <scope>NUCLEOTIDE SEQUENCE</scope>
    <source>
        <strain evidence="4">USNM1676648</strain>
        <tissue evidence="4">Polyp</tissue>
    </source>
</reference>
<dbReference type="PANTHER" id="PTHR23138:SF141">
    <property type="entry name" value="NUCLEAR PORE COMPLEX PROTEIN NUP50"/>
    <property type="match status" value="1"/>
</dbReference>
<dbReference type="SUPFAM" id="SSF50729">
    <property type="entry name" value="PH domain-like"/>
    <property type="match status" value="1"/>
</dbReference>
<name>A0A9X0CPT0_9CNID</name>
<gene>
    <name evidence="4" type="primary">NUP50_1</name>
    <name evidence="4" type="ORF">OS493_028557</name>
</gene>
<dbReference type="GO" id="GO:0006606">
    <property type="term" value="P:protein import into nucleus"/>
    <property type="evidence" value="ECO:0007669"/>
    <property type="project" value="TreeGrafter"/>
</dbReference>
<accession>A0A9X0CPT0</accession>
<evidence type="ECO:0000259" key="3">
    <source>
        <dbReference type="Pfam" id="PF08911"/>
    </source>
</evidence>
<dbReference type="InterPro" id="IPR011993">
    <property type="entry name" value="PH-like_dom_sf"/>
</dbReference>
<comment type="caution">
    <text evidence="4">The sequence shown here is derived from an EMBL/GenBank/DDBJ whole genome shotgun (WGS) entry which is preliminary data.</text>
</comment>
<dbReference type="PANTHER" id="PTHR23138">
    <property type="entry name" value="RAN BINDING PROTEIN"/>
    <property type="match status" value="1"/>
</dbReference>
<dbReference type="OrthoDB" id="10062131at2759"/>
<feature type="domain" description="Nuclear pore complex NUP2/50/61" evidence="3">
    <location>
        <begin position="53"/>
        <end position="115"/>
    </location>
</feature>
<dbReference type="AlphaFoldDB" id="A0A9X0CPT0"/>
<dbReference type="InterPro" id="IPR045255">
    <property type="entry name" value="RanBP1-like"/>
</dbReference>
<evidence type="ECO:0000256" key="1">
    <source>
        <dbReference type="ARBA" id="ARBA00022737"/>
    </source>
</evidence>
<evidence type="ECO:0000313" key="4">
    <source>
        <dbReference type="EMBL" id="KAJ7370946.1"/>
    </source>
</evidence>
<dbReference type="EMBL" id="MU826853">
    <property type="protein sequence ID" value="KAJ7370946.1"/>
    <property type="molecule type" value="Genomic_DNA"/>
</dbReference>
<dbReference type="Proteomes" id="UP001163046">
    <property type="component" value="Unassembled WGS sequence"/>
</dbReference>
<proteinExistence type="predicted"/>
<dbReference type="Gene3D" id="2.30.29.30">
    <property type="entry name" value="Pleckstrin-homology domain (PH domain)/Phosphotyrosine-binding domain (PTB)"/>
    <property type="match status" value="1"/>
</dbReference>
<sequence length="359" mass="38813">MNCRGVPSTRPLKGTQMTKYVQQPENSLSSSRMKGAFFAPPTCACAVRIKMAAKRGADKLLTQDNWDQEEEDEELGHFKVASTEDLSKRKIIKAKRRVTSDSKGGGVFQGFSGFAGLNNNSKSSFAASALSIKPLTGLSSLTPASKNMFSGLNASSAEASTSTASSFTSLGSNKNGFKASSSDDAQATKASSGSSYNDNLKALNESVAAWIQKHIAVNPYVDLTPIFNDYKEHMKNIDLRFSSSTMETDKPSSAPVAFNTTKQPASSEKQSVESQPGTSGEENTEEQVPKPKSVVVAEEGAFHSIRCKLFFKRESTWAELGIGMLNLKKLEGKTQLLVRNDTTLGKILVNVYLARKHPL</sequence>
<protein>
    <submittedName>
        <fullName evidence="4">Nuclear pore complex protein Nup50</fullName>
    </submittedName>
</protein>
<dbReference type="Pfam" id="PF08911">
    <property type="entry name" value="NUP50"/>
    <property type="match status" value="1"/>
</dbReference>
<dbReference type="InterPro" id="IPR015007">
    <property type="entry name" value="NUP2/50/61"/>
</dbReference>
<evidence type="ECO:0000256" key="2">
    <source>
        <dbReference type="SAM" id="MobiDB-lite"/>
    </source>
</evidence>
<feature type="region of interest" description="Disordered" evidence="2">
    <location>
        <begin position="245"/>
        <end position="292"/>
    </location>
</feature>